<proteinExistence type="predicted"/>
<comment type="caution">
    <text evidence="2">The sequence shown here is derived from an EMBL/GenBank/DDBJ whole genome shotgun (WGS) entry which is preliminary data.</text>
</comment>
<organism evidence="2 3">
    <name type="scientific">Streptomyces huasconensis</name>
    <dbReference type="NCBI Taxonomy" id="1854574"/>
    <lineage>
        <taxon>Bacteria</taxon>
        <taxon>Bacillati</taxon>
        <taxon>Actinomycetota</taxon>
        <taxon>Actinomycetes</taxon>
        <taxon>Kitasatosporales</taxon>
        <taxon>Streptomycetaceae</taxon>
        <taxon>Streptomyces</taxon>
    </lineage>
</organism>
<keyword evidence="3" id="KW-1185">Reference proteome</keyword>
<reference evidence="2 3" key="1">
    <citation type="submission" date="2024-06" db="EMBL/GenBank/DDBJ databases">
        <title>The Natural Products Discovery Center: Release of the First 8490 Sequenced Strains for Exploring Actinobacteria Biosynthetic Diversity.</title>
        <authorList>
            <person name="Kalkreuter E."/>
            <person name="Kautsar S.A."/>
            <person name="Yang D."/>
            <person name="Bader C.D."/>
            <person name="Teijaro C.N."/>
            <person name="Fluegel L."/>
            <person name="Davis C.M."/>
            <person name="Simpson J.R."/>
            <person name="Lauterbach L."/>
            <person name="Steele A.D."/>
            <person name="Gui C."/>
            <person name="Meng S."/>
            <person name="Li G."/>
            <person name="Viehrig K."/>
            <person name="Ye F."/>
            <person name="Su P."/>
            <person name="Kiefer A.F."/>
            <person name="Nichols A."/>
            <person name="Cepeda A.J."/>
            <person name="Yan W."/>
            <person name="Fan B."/>
            <person name="Jiang Y."/>
            <person name="Adhikari A."/>
            <person name="Zheng C.-J."/>
            <person name="Schuster L."/>
            <person name="Cowan T.M."/>
            <person name="Smanski M.J."/>
            <person name="Chevrette M.G."/>
            <person name="De Carvalho L.P.S."/>
            <person name="Shen B."/>
        </authorList>
    </citation>
    <scope>NUCLEOTIDE SEQUENCE [LARGE SCALE GENOMIC DNA]</scope>
    <source>
        <strain evidence="2 3">NPDC047833</strain>
    </source>
</reference>
<evidence type="ECO:0000256" key="1">
    <source>
        <dbReference type="SAM" id="Phobius"/>
    </source>
</evidence>
<feature type="transmembrane region" description="Helical" evidence="1">
    <location>
        <begin position="20"/>
        <end position="37"/>
    </location>
</feature>
<gene>
    <name evidence="2" type="ORF">AB0887_03160</name>
</gene>
<keyword evidence="1" id="KW-1133">Transmembrane helix</keyword>
<evidence type="ECO:0000313" key="2">
    <source>
        <dbReference type="EMBL" id="MEW2360964.1"/>
    </source>
</evidence>
<dbReference type="InterPro" id="IPR028082">
    <property type="entry name" value="Peripla_BP_I"/>
</dbReference>
<dbReference type="EMBL" id="JBEYRS010000001">
    <property type="protein sequence ID" value="MEW2360964.1"/>
    <property type="molecule type" value="Genomic_DNA"/>
</dbReference>
<evidence type="ECO:0000313" key="3">
    <source>
        <dbReference type="Proteomes" id="UP001553843"/>
    </source>
</evidence>
<dbReference type="Gene3D" id="3.40.50.2300">
    <property type="match status" value="2"/>
</dbReference>
<accession>A0ABV3LPR7</accession>
<dbReference type="Proteomes" id="UP001553843">
    <property type="component" value="Unassembled WGS sequence"/>
</dbReference>
<name>A0ABV3LPR7_9ACTN</name>
<sequence>MRRFGNWLYNTLWANWTRRIATLLGLAVVGTLVYVLLPPPDEPAGPETCATGVVRRGGECIGVNGTGYDFGTPEIGKVARAIAEENRKVDGKPHVTIAMMLPLQPDIPAERRQLRSEIQGAYLAQYRANRGENVPLIRLVLANPGDGYAQQAKVVRQLGAMAKDKRHNLRAVTGFNLSLRTTEKAIGQLTRKHGIPVLASRISADGLANPEDENKGVPFPGLARIIPTNSQQAKALASFHGGLDDAETVLIKDTRPNDIYVESLAEAFGRDEPGPPGPKDQPYRSPGIIEVGTTGNDFEQISLNICESKARYVYFAGRPVHLRLFALKLAETSCHGKKYTIVSGSGAAALNRYMKDGDWETLRGGRDAEEPTVTVQYAAPAHPKAWEGALRAWDKKHDDPKSRPGYLTDPQRELRELEELARKGTAGDIGDVRLEDSRTMLVHDGVRTIARAVVLATSQARGGVPPLERVASEWPRLESKYRVNGTSGWICLTNAGNAYNKPVAVVELDPRTKKVDFVGIGWPENGRAQPDNCIVPSKTE</sequence>
<keyword evidence="1" id="KW-0472">Membrane</keyword>
<dbReference type="RefSeq" id="WP_359776473.1">
    <property type="nucleotide sequence ID" value="NZ_JBEYRR010000003.1"/>
</dbReference>
<dbReference type="SUPFAM" id="SSF53822">
    <property type="entry name" value="Periplasmic binding protein-like I"/>
    <property type="match status" value="1"/>
</dbReference>
<protein>
    <submittedName>
        <fullName evidence="2">Amino acid ABC transporter substrate-binding protein</fullName>
    </submittedName>
</protein>
<keyword evidence="1" id="KW-0812">Transmembrane</keyword>